<keyword evidence="2" id="KW-1185">Reference proteome</keyword>
<evidence type="ECO:0000313" key="2">
    <source>
        <dbReference type="Proteomes" id="UP001054945"/>
    </source>
</evidence>
<dbReference type="EMBL" id="BPLR01002215">
    <property type="protein sequence ID" value="GIX71363.1"/>
    <property type="molecule type" value="Genomic_DNA"/>
</dbReference>
<dbReference type="AlphaFoldDB" id="A0AAV4MGA2"/>
<evidence type="ECO:0000313" key="1">
    <source>
        <dbReference type="EMBL" id="GIX71363.1"/>
    </source>
</evidence>
<protein>
    <recommendedName>
        <fullName evidence="3">Ribosomal protein L15</fullName>
    </recommendedName>
</protein>
<name>A0AAV4MGA2_CAEEX</name>
<proteinExistence type="predicted"/>
<gene>
    <name evidence="1" type="ORF">CEXT_183831</name>
</gene>
<reference evidence="1 2" key="1">
    <citation type="submission" date="2021-06" db="EMBL/GenBank/DDBJ databases">
        <title>Caerostris extrusa draft genome.</title>
        <authorList>
            <person name="Kono N."/>
            <person name="Arakawa K."/>
        </authorList>
    </citation>
    <scope>NUCLEOTIDE SEQUENCE [LARGE SCALE GENOMIC DNA]</scope>
</reference>
<accession>A0AAV4MGA2</accession>
<dbReference type="Proteomes" id="UP001054945">
    <property type="component" value="Unassembled WGS sequence"/>
</dbReference>
<evidence type="ECO:0008006" key="3">
    <source>
        <dbReference type="Google" id="ProtNLM"/>
    </source>
</evidence>
<sequence>MDDNGRLRIFLIENFIEEAWHVPNPKARQLKNCLARKHLVSKCTRPYAYVHIIQITATEGRRRKKNNNNDLAGF</sequence>
<organism evidence="1 2">
    <name type="scientific">Caerostris extrusa</name>
    <name type="common">Bark spider</name>
    <name type="synonym">Caerostris bankana</name>
    <dbReference type="NCBI Taxonomy" id="172846"/>
    <lineage>
        <taxon>Eukaryota</taxon>
        <taxon>Metazoa</taxon>
        <taxon>Ecdysozoa</taxon>
        <taxon>Arthropoda</taxon>
        <taxon>Chelicerata</taxon>
        <taxon>Arachnida</taxon>
        <taxon>Araneae</taxon>
        <taxon>Araneomorphae</taxon>
        <taxon>Entelegynae</taxon>
        <taxon>Araneoidea</taxon>
        <taxon>Araneidae</taxon>
        <taxon>Caerostris</taxon>
    </lineage>
</organism>
<comment type="caution">
    <text evidence="1">The sequence shown here is derived from an EMBL/GenBank/DDBJ whole genome shotgun (WGS) entry which is preliminary data.</text>
</comment>